<evidence type="ECO:0000313" key="9">
    <source>
        <dbReference type="EMBL" id="KAJ5087142.1"/>
    </source>
</evidence>
<dbReference type="PANTHER" id="PTHR33048:SF47">
    <property type="entry name" value="INTEGRAL MEMBRANE PROTEIN-RELATED"/>
    <property type="match status" value="1"/>
</dbReference>
<feature type="compositionally biased region" description="Polar residues" evidence="6">
    <location>
        <begin position="279"/>
        <end position="289"/>
    </location>
</feature>
<keyword evidence="4 7" id="KW-0472">Membrane</keyword>
<comment type="caution">
    <text evidence="9">The sequence shown here is derived from an EMBL/GenBank/DDBJ whole genome shotgun (WGS) entry which is preliminary data.</text>
</comment>
<reference evidence="9" key="1">
    <citation type="submission" date="2022-11" db="EMBL/GenBank/DDBJ databases">
        <authorList>
            <person name="Petersen C."/>
        </authorList>
    </citation>
    <scope>NUCLEOTIDE SEQUENCE</scope>
    <source>
        <strain evidence="9">IBT 30069</strain>
    </source>
</reference>
<dbReference type="InterPro" id="IPR049326">
    <property type="entry name" value="Rhodopsin_dom_fungi"/>
</dbReference>
<feature type="transmembrane region" description="Helical" evidence="7">
    <location>
        <begin position="12"/>
        <end position="33"/>
    </location>
</feature>
<feature type="transmembrane region" description="Helical" evidence="7">
    <location>
        <begin position="171"/>
        <end position="195"/>
    </location>
</feature>
<evidence type="ECO:0000256" key="2">
    <source>
        <dbReference type="ARBA" id="ARBA00022692"/>
    </source>
</evidence>
<evidence type="ECO:0000256" key="7">
    <source>
        <dbReference type="SAM" id="Phobius"/>
    </source>
</evidence>
<name>A0A9W9ESE4_9EURO</name>
<feature type="non-terminal residue" evidence="9">
    <location>
        <position position="1"/>
    </location>
</feature>
<organism evidence="9 10">
    <name type="scientific">Penicillium angulare</name>
    <dbReference type="NCBI Taxonomy" id="116970"/>
    <lineage>
        <taxon>Eukaryota</taxon>
        <taxon>Fungi</taxon>
        <taxon>Dikarya</taxon>
        <taxon>Ascomycota</taxon>
        <taxon>Pezizomycotina</taxon>
        <taxon>Eurotiomycetes</taxon>
        <taxon>Eurotiomycetidae</taxon>
        <taxon>Eurotiales</taxon>
        <taxon>Aspergillaceae</taxon>
        <taxon>Penicillium</taxon>
    </lineage>
</organism>
<keyword evidence="10" id="KW-1185">Reference proteome</keyword>
<feature type="region of interest" description="Disordered" evidence="6">
    <location>
        <begin position="279"/>
        <end position="329"/>
    </location>
</feature>
<dbReference type="Proteomes" id="UP001149165">
    <property type="component" value="Unassembled WGS sequence"/>
</dbReference>
<dbReference type="AlphaFoldDB" id="A0A9W9ESE4"/>
<dbReference type="GO" id="GO:0016020">
    <property type="term" value="C:membrane"/>
    <property type="evidence" value="ECO:0007669"/>
    <property type="project" value="UniProtKB-SubCell"/>
</dbReference>
<dbReference type="PANTHER" id="PTHR33048">
    <property type="entry name" value="PTH11-LIKE INTEGRAL MEMBRANE PROTEIN (AFU_ORTHOLOGUE AFUA_5G11245)"/>
    <property type="match status" value="1"/>
</dbReference>
<proteinExistence type="inferred from homology"/>
<evidence type="ECO:0000256" key="1">
    <source>
        <dbReference type="ARBA" id="ARBA00004141"/>
    </source>
</evidence>
<feature type="transmembrane region" description="Helical" evidence="7">
    <location>
        <begin position="45"/>
        <end position="72"/>
    </location>
</feature>
<sequence>MISPEHHWRKILIIIPIVGTAVATIVFVLRLYARHIAVHTLRVEDLLMGMGLLCTYGVAICTVYSAFYGIGLGQSIYVLPREVRLRIALSNWILQKFWPCAQVFVKVSIVIFLRRLLDCLEHFRPFATAVIILVVAWGVTALMGNTFQCWPVQYFWIKHIHGRCMPGQNTFFMIIGSLSVVGDVLILCLPLPIVWKLHTPIQQKIEMTLMFSIGCLIFRLIALKHFQTNNLTMDSSLTLIWTILELDMAIICGSLLLMKPLFKSCIGSVKSSINRFSSRARPHSSTDATMTEEVYRNSGSNDWSHRESPSWMGQVSYGRPEQCQGQQID</sequence>
<comment type="subcellular location">
    <subcellularLocation>
        <location evidence="1">Membrane</location>
        <topology evidence="1">Multi-pass membrane protein</topology>
    </subcellularLocation>
</comment>
<reference evidence="9" key="2">
    <citation type="journal article" date="2023" name="IMA Fungus">
        <title>Comparative genomic study of the Penicillium genus elucidates a diverse pangenome and 15 lateral gene transfer events.</title>
        <authorList>
            <person name="Petersen C."/>
            <person name="Sorensen T."/>
            <person name="Nielsen M.R."/>
            <person name="Sondergaard T.E."/>
            <person name="Sorensen J.L."/>
            <person name="Fitzpatrick D.A."/>
            <person name="Frisvad J.C."/>
            <person name="Nielsen K.L."/>
        </authorList>
    </citation>
    <scope>NUCLEOTIDE SEQUENCE</scope>
    <source>
        <strain evidence="9">IBT 30069</strain>
    </source>
</reference>
<dbReference type="InterPro" id="IPR052337">
    <property type="entry name" value="SAT4-like"/>
</dbReference>
<evidence type="ECO:0000256" key="4">
    <source>
        <dbReference type="ARBA" id="ARBA00023136"/>
    </source>
</evidence>
<feature type="transmembrane region" description="Helical" evidence="7">
    <location>
        <begin position="125"/>
        <end position="144"/>
    </location>
</feature>
<dbReference type="OrthoDB" id="10017208at2759"/>
<accession>A0A9W9ESE4</accession>
<dbReference type="EMBL" id="JAPQKH010000007">
    <property type="protein sequence ID" value="KAJ5087142.1"/>
    <property type="molecule type" value="Genomic_DNA"/>
</dbReference>
<keyword evidence="2 7" id="KW-0812">Transmembrane</keyword>
<feature type="transmembrane region" description="Helical" evidence="7">
    <location>
        <begin position="238"/>
        <end position="258"/>
    </location>
</feature>
<comment type="similarity">
    <text evidence="5">Belongs to the SAT4 family.</text>
</comment>
<evidence type="ECO:0000256" key="5">
    <source>
        <dbReference type="ARBA" id="ARBA00038359"/>
    </source>
</evidence>
<protein>
    <recommendedName>
        <fullName evidence="8">Rhodopsin domain-containing protein</fullName>
    </recommendedName>
</protein>
<evidence type="ECO:0000313" key="10">
    <source>
        <dbReference type="Proteomes" id="UP001149165"/>
    </source>
</evidence>
<keyword evidence="3 7" id="KW-1133">Transmembrane helix</keyword>
<gene>
    <name evidence="9" type="ORF">N7456_010758</name>
</gene>
<evidence type="ECO:0000256" key="6">
    <source>
        <dbReference type="SAM" id="MobiDB-lite"/>
    </source>
</evidence>
<evidence type="ECO:0000259" key="8">
    <source>
        <dbReference type="Pfam" id="PF20684"/>
    </source>
</evidence>
<feature type="transmembrane region" description="Helical" evidence="7">
    <location>
        <begin position="207"/>
        <end position="226"/>
    </location>
</feature>
<evidence type="ECO:0000256" key="3">
    <source>
        <dbReference type="ARBA" id="ARBA00022989"/>
    </source>
</evidence>
<feature type="domain" description="Rhodopsin" evidence="8">
    <location>
        <begin position="29"/>
        <end position="263"/>
    </location>
</feature>
<dbReference type="Pfam" id="PF20684">
    <property type="entry name" value="Fung_rhodopsin"/>
    <property type="match status" value="1"/>
</dbReference>